<proteinExistence type="predicted"/>
<organism evidence="2 3">
    <name type="scientific">Acidaminobacter hydrogenoformans DSM 2784</name>
    <dbReference type="NCBI Taxonomy" id="1120920"/>
    <lineage>
        <taxon>Bacteria</taxon>
        <taxon>Bacillati</taxon>
        <taxon>Bacillota</taxon>
        <taxon>Clostridia</taxon>
        <taxon>Peptostreptococcales</taxon>
        <taxon>Acidaminobacteraceae</taxon>
        <taxon>Acidaminobacter</taxon>
    </lineage>
</organism>
<dbReference type="Proteomes" id="UP000199208">
    <property type="component" value="Unassembled WGS sequence"/>
</dbReference>
<sequence>MLIKIYGHGCDKCEKMYTLVLEILAEKGMEAEVEKVESLMDIYKAGVMTTPAMSIDGTMVYAANAVPGRSSLEALLLKNKG</sequence>
<name>A0A1G5RYZ7_9FIRM</name>
<dbReference type="Gene3D" id="3.40.30.10">
    <property type="entry name" value="Glutaredoxin"/>
    <property type="match status" value="1"/>
</dbReference>
<evidence type="ECO:0000313" key="3">
    <source>
        <dbReference type="Proteomes" id="UP000199208"/>
    </source>
</evidence>
<evidence type="ECO:0000259" key="1">
    <source>
        <dbReference type="Pfam" id="PF13192"/>
    </source>
</evidence>
<dbReference type="OrthoDB" id="9800630at2"/>
<dbReference type="AlphaFoldDB" id="A0A1G5RYZ7"/>
<reference evidence="2 3" key="1">
    <citation type="submission" date="2016-10" db="EMBL/GenBank/DDBJ databases">
        <authorList>
            <person name="de Groot N.N."/>
        </authorList>
    </citation>
    <scope>NUCLEOTIDE SEQUENCE [LARGE SCALE GENOMIC DNA]</scope>
    <source>
        <strain evidence="2 3">DSM 2784</strain>
    </source>
</reference>
<dbReference type="NCBIfam" id="TIGR00412">
    <property type="entry name" value="redox_disulf_2"/>
    <property type="match status" value="1"/>
</dbReference>
<dbReference type="InterPro" id="IPR012336">
    <property type="entry name" value="Thioredoxin-like_fold"/>
</dbReference>
<protein>
    <submittedName>
        <fullName evidence="2">Small redox-active disulfide protein 2</fullName>
    </submittedName>
</protein>
<accession>A0A1G5RYZ7</accession>
<dbReference type="STRING" id="1120920.SAMN03080599_01622"/>
<dbReference type="Pfam" id="PF13192">
    <property type="entry name" value="Thioredoxin_3"/>
    <property type="match status" value="1"/>
</dbReference>
<dbReference type="PANTHER" id="PTHR36450">
    <property type="entry name" value="THIOREDOXIN"/>
    <property type="match status" value="1"/>
</dbReference>
<dbReference type="InterPro" id="IPR036249">
    <property type="entry name" value="Thioredoxin-like_sf"/>
</dbReference>
<dbReference type="EMBL" id="FMWL01000006">
    <property type="protein sequence ID" value="SCZ79157.1"/>
    <property type="molecule type" value="Genomic_DNA"/>
</dbReference>
<dbReference type="RefSeq" id="WP_092590398.1">
    <property type="nucleotide sequence ID" value="NZ_FMWL01000006.1"/>
</dbReference>
<dbReference type="SUPFAM" id="SSF52833">
    <property type="entry name" value="Thioredoxin-like"/>
    <property type="match status" value="1"/>
</dbReference>
<dbReference type="InterPro" id="IPR005243">
    <property type="entry name" value="THIRX-like_proc"/>
</dbReference>
<feature type="domain" description="Thioredoxin-like fold" evidence="1">
    <location>
        <begin position="1"/>
        <end position="75"/>
    </location>
</feature>
<keyword evidence="3" id="KW-1185">Reference proteome</keyword>
<gene>
    <name evidence="2" type="ORF">SAMN03080599_01622</name>
</gene>
<evidence type="ECO:0000313" key="2">
    <source>
        <dbReference type="EMBL" id="SCZ79157.1"/>
    </source>
</evidence>
<dbReference type="PANTHER" id="PTHR36450:SF1">
    <property type="entry name" value="THIOREDOXIN"/>
    <property type="match status" value="1"/>
</dbReference>